<dbReference type="Pfam" id="PF16655">
    <property type="entry name" value="PhoD_N"/>
    <property type="match status" value="1"/>
</dbReference>
<dbReference type="Gene3D" id="2.60.40.380">
    <property type="entry name" value="Purple acid phosphatase-like, N-terminal"/>
    <property type="match status" value="1"/>
</dbReference>
<sequence>MSKPYSRKLDRNPTFSSANKLVASRRQFLRIGGSLLGMLALSGLPSNVFGASKRLSRVAAYPFTLGVASGDPTSDSVILWTRIDPAALIGLGVDNDAIDVDYEVATDSNFTTIIRTGNIVAPPQLGYSAHLELRGLSPQTVYFYRWRLGGEISPVGRTKTAPLASASVQSFRFAVASCQQYEQGFFTAYDHMSKEDLDLIVHLGDYIYESSWGDVLVRRHEGPEIVTLNDYRARYTTYKSDADLQSAHASAPWAITWDDHEVDNNYASDIAEDDQTPDQLLARRAAAYQAFYEFTPIRLPVGRQGPDMPIYRRLRIGNLLEMSVLDTRQYRSDQACGDGRKRSCSAHMDSSRTLLGDAQKKWLFDSLASTDAVWNVLAQQIMMASLTSKDEQGETLWPMDIWDGYPFERDELLNHIHDRKTPNPIVLTGDIHSNWVADLKLNFEDARSKIVGTEFVGTSITSGGDGSDMTTYGETLLANNPHVKHYNGQRGYMVATVNDKNWQNDFRIVDKVTVRGAPIRTQASFVVEAGEAGAKRM</sequence>
<dbReference type="EMBL" id="LIBB01000027">
    <property type="protein sequence ID" value="KRO73122.1"/>
    <property type="molecule type" value="Genomic_DNA"/>
</dbReference>
<dbReference type="AlphaFoldDB" id="A0A0R2SII6"/>
<organism evidence="3 4">
    <name type="scientific">OM182 bacterium BACL3 MAG-120507-bin80</name>
    <dbReference type="NCBI Taxonomy" id="1655577"/>
    <lineage>
        <taxon>Bacteria</taxon>
        <taxon>Pseudomonadati</taxon>
        <taxon>Pseudomonadota</taxon>
        <taxon>Gammaproteobacteria</taxon>
        <taxon>OMG group</taxon>
        <taxon>OM182 clade</taxon>
    </lineage>
</organism>
<dbReference type="Gene3D" id="3.60.21.70">
    <property type="entry name" value="PhoD-like phosphatase"/>
    <property type="match status" value="1"/>
</dbReference>
<dbReference type="CDD" id="cd07389">
    <property type="entry name" value="MPP_PhoD"/>
    <property type="match status" value="1"/>
</dbReference>
<dbReference type="PANTHER" id="PTHR43606:SF2">
    <property type="entry name" value="ALKALINE PHOSPHATASE FAMILY PROTEIN (AFU_ORTHOLOGUE AFUA_5G03860)"/>
    <property type="match status" value="1"/>
</dbReference>
<protein>
    <recommendedName>
        <fullName evidence="5">Alkaline phosphatase</fullName>
    </recommendedName>
</protein>
<dbReference type="Pfam" id="PF09423">
    <property type="entry name" value="PhoD"/>
    <property type="match status" value="1"/>
</dbReference>
<evidence type="ECO:0000313" key="4">
    <source>
        <dbReference type="Proteomes" id="UP000051934"/>
    </source>
</evidence>
<evidence type="ECO:0000259" key="1">
    <source>
        <dbReference type="Pfam" id="PF09423"/>
    </source>
</evidence>
<feature type="domain" description="Phospholipase D N-terminal" evidence="2">
    <location>
        <begin position="65"/>
        <end position="160"/>
    </location>
</feature>
<dbReference type="InterPro" id="IPR032093">
    <property type="entry name" value="PhoD_N"/>
</dbReference>
<evidence type="ECO:0000313" key="3">
    <source>
        <dbReference type="EMBL" id="KRO73122.1"/>
    </source>
</evidence>
<accession>A0A0R2SII6</accession>
<dbReference type="Proteomes" id="UP000051934">
    <property type="component" value="Unassembled WGS sequence"/>
</dbReference>
<reference evidence="3 4" key="1">
    <citation type="submission" date="2015-10" db="EMBL/GenBank/DDBJ databases">
        <title>Metagenome-Assembled Genomes uncover a global brackish microbiome.</title>
        <authorList>
            <person name="Hugerth L.W."/>
            <person name="Larsson J."/>
            <person name="Alneberg J."/>
            <person name="Lindh M.V."/>
            <person name="Legrand C."/>
            <person name="Pinhassi J."/>
            <person name="Andersson A.F."/>
        </authorList>
    </citation>
    <scope>NUCLEOTIDE SEQUENCE [LARGE SCALE GENOMIC DNA]</scope>
    <source>
        <strain evidence="3">BACL4 MAG-120507-bin80</strain>
    </source>
</reference>
<dbReference type="PANTHER" id="PTHR43606">
    <property type="entry name" value="PHOSPHATASE, PUTATIVE (AFU_ORTHOLOGUE AFUA_6G08710)-RELATED"/>
    <property type="match status" value="1"/>
</dbReference>
<comment type="caution">
    <text evidence="3">The sequence shown here is derived from an EMBL/GenBank/DDBJ whole genome shotgun (WGS) entry which is preliminary data.</text>
</comment>
<dbReference type="InterPro" id="IPR038607">
    <property type="entry name" value="PhoD-like_sf"/>
</dbReference>
<name>A0A0R2SII6_9GAMM</name>
<evidence type="ECO:0000259" key="2">
    <source>
        <dbReference type="Pfam" id="PF16655"/>
    </source>
</evidence>
<proteinExistence type="predicted"/>
<evidence type="ECO:0008006" key="5">
    <source>
        <dbReference type="Google" id="ProtNLM"/>
    </source>
</evidence>
<dbReference type="InterPro" id="IPR052900">
    <property type="entry name" value="Phospholipid_Metab_Enz"/>
</dbReference>
<dbReference type="SUPFAM" id="SSF56300">
    <property type="entry name" value="Metallo-dependent phosphatases"/>
    <property type="match status" value="1"/>
</dbReference>
<feature type="domain" description="PhoD-like phosphatase metallophosphatase" evidence="1">
    <location>
        <begin position="173"/>
        <end position="506"/>
    </location>
</feature>
<dbReference type="InterPro" id="IPR018946">
    <property type="entry name" value="PhoD-like_MPP"/>
</dbReference>
<dbReference type="InterPro" id="IPR029052">
    <property type="entry name" value="Metallo-depent_PP-like"/>
</dbReference>
<gene>
    <name evidence="3" type="ORF">ABR69_12470</name>
</gene>